<dbReference type="InterPro" id="IPR048028">
    <property type="entry name" value="Psb34-like"/>
</dbReference>
<feature type="transmembrane region" description="Helical" evidence="1">
    <location>
        <begin position="34"/>
        <end position="55"/>
    </location>
</feature>
<evidence type="ECO:0000313" key="2">
    <source>
        <dbReference type="EMBL" id="MEP1061388.1"/>
    </source>
</evidence>
<proteinExistence type="predicted"/>
<keyword evidence="3" id="KW-1185">Reference proteome</keyword>
<dbReference type="Proteomes" id="UP001476950">
    <property type="component" value="Unassembled WGS sequence"/>
</dbReference>
<organism evidence="2 3">
    <name type="scientific">Stenomitos frigidus AS-A4</name>
    <dbReference type="NCBI Taxonomy" id="2933935"/>
    <lineage>
        <taxon>Bacteria</taxon>
        <taxon>Bacillati</taxon>
        <taxon>Cyanobacteriota</taxon>
        <taxon>Cyanophyceae</taxon>
        <taxon>Leptolyngbyales</taxon>
        <taxon>Leptolyngbyaceae</taxon>
        <taxon>Stenomitos</taxon>
    </lineage>
</organism>
<keyword evidence="1" id="KW-0472">Membrane</keyword>
<reference evidence="2 3" key="1">
    <citation type="submission" date="2022-04" db="EMBL/GenBank/DDBJ databases">
        <title>Positive selection, recombination, and allopatry shape intraspecific diversity of widespread and dominant cyanobacteria.</title>
        <authorList>
            <person name="Wei J."/>
            <person name="Shu W."/>
            <person name="Hu C."/>
        </authorList>
    </citation>
    <scope>NUCLEOTIDE SEQUENCE [LARGE SCALE GENOMIC DNA]</scope>
    <source>
        <strain evidence="2 3">AS-A4</strain>
    </source>
</reference>
<dbReference type="NCBIfam" id="NF033486">
    <property type="entry name" value="harvest_ssl1498"/>
    <property type="match status" value="1"/>
</dbReference>
<accession>A0ABV0KQ76</accession>
<sequence length="56" mass="6127">MRYTVEEGGRLNNFAIEPKMYQAEPPTQNQKRNYLILSVGAVALIGGLLFVAASVS</sequence>
<dbReference type="Pfam" id="PF26394">
    <property type="entry name" value="Psb34"/>
    <property type="match status" value="1"/>
</dbReference>
<evidence type="ECO:0000313" key="3">
    <source>
        <dbReference type="Proteomes" id="UP001476950"/>
    </source>
</evidence>
<evidence type="ECO:0000256" key="1">
    <source>
        <dbReference type="SAM" id="Phobius"/>
    </source>
</evidence>
<keyword evidence="1" id="KW-0812">Transmembrane</keyword>
<gene>
    <name evidence="2" type="ORF">NDI38_23435</name>
</gene>
<protein>
    <submittedName>
        <fullName evidence="2">Ssl1498 family light-harvesting-like protein</fullName>
    </submittedName>
</protein>
<comment type="caution">
    <text evidence="2">The sequence shown here is derived from an EMBL/GenBank/DDBJ whole genome shotgun (WGS) entry which is preliminary data.</text>
</comment>
<dbReference type="RefSeq" id="WP_190447209.1">
    <property type="nucleotide sequence ID" value="NZ_JAMPLM010000033.1"/>
</dbReference>
<dbReference type="EMBL" id="JAMPLM010000033">
    <property type="protein sequence ID" value="MEP1061388.1"/>
    <property type="molecule type" value="Genomic_DNA"/>
</dbReference>
<name>A0ABV0KQ76_9CYAN</name>
<keyword evidence="1" id="KW-1133">Transmembrane helix</keyword>